<dbReference type="Ensembl" id="ENSCCRT00015061499.1">
    <property type="protein sequence ID" value="ENSCCRP00015059548.1"/>
    <property type="gene ID" value="ENSCCRG00015024393.1"/>
</dbReference>
<evidence type="ECO:0000313" key="3">
    <source>
        <dbReference type="Proteomes" id="UP000694700"/>
    </source>
</evidence>
<organism evidence="2 3">
    <name type="scientific">Cyprinus carpio</name>
    <name type="common">Common carp</name>
    <dbReference type="NCBI Taxonomy" id="7962"/>
    <lineage>
        <taxon>Eukaryota</taxon>
        <taxon>Metazoa</taxon>
        <taxon>Chordata</taxon>
        <taxon>Craniata</taxon>
        <taxon>Vertebrata</taxon>
        <taxon>Euteleostomi</taxon>
        <taxon>Actinopterygii</taxon>
        <taxon>Neopterygii</taxon>
        <taxon>Teleostei</taxon>
        <taxon>Ostariophysi</taxon>
        <taxon>Cypriniformes</taxon>
        <taxon>Cyprinidae</taxon>
        <taxon>Cyprininae</taxon>
        <taxon>Cyprinus</taxon>
    </lineage>
</organism>
<dbReference type="SUPFAM" id="SSF53098">
    <property type="entry name" value="Ribonuclease H-like"/>
    <property type="match status" value="1"/>
</dbReference>
<feature type="region of interest" description="Disordered" evidence="1">
    <location>
        <begin position="36"/>
        <end position="58"/>
    </location>
</feature>
<dbReference type="AlphaFoldDB" id="A0A8C1W1S9"/>
<evidence type="ECO:0000256" key="1">
    <source>
        <dbReference type="SAM" id="MobiDB-lite"/>
    </source>
</evidence>
<accession>A0A8C1W1S9</accession>
<proteinExistence type="predicted"/>
<name>A0A8C1W1S9_CYPCA</name>
<feature type="compositionally biased region" description="Low complexity" evidence="1">
    <location>
        <begin position="39"/>
        <end position="52"/>
    </location>
</feature>
<reference evidence="2" key="1">
    <citation type="submission" date="2025-08" db="UniProtKB">
        <authorList>
            <consortium name="Ensembl"/>
        </authorList>
    </citation>
    <scope>IDENTIFICATION</scope>
</reference>
<dbReference type="PANTHER" id="PTHR47501">
    <property type="entry name" value="TRANSPOSASE-RELATED"/>
    <property type="match status" value="1"/>
</dbReference>
<evidence type="ECO:0000313" key="2">
    <source>
        <dbReference type="Ensembl" id="ENSCCRP00015059548.1"/>
    </source>
</evidence>
<dbReference type="InterPro" id="IPR012337">
    <property type="entry name" value="RNaseH-like_sf"/>
</dbReference>
<protein>
    <recommendedName>
        <fullName evidence="4">Transposase</fullName>
    </recommendedName>
</protein>
<dbReference type="PANTHER" id="PTHR47501:SF7">
    <property type="entry name" value="TRANSPOSASE"/>
    <property type="match status" value="1"/>
</dbReference>
<dbReference type="Proteomes" id="UP000694700">
    <property type="component" value="Unplaced"/>
</dbReference>
<evidence type="ECO:0008006" key="4">
    <source>
        <dbReference type="Google" id="ProtNLM"/>
    </source>
</evidence>
<sequence>MCTLCPGAKTLSTSVVSNSNLMKHLTTTHASTKLVAKNTDTSTTDDSSPSTSKEGLGAQKLDLSALQQKPMMTQAEVNRMIGSYVVKSMLPLLTVEDDSFRAIIAKIPRKAGVCTPCSKTFAKYLDAEYAKMNTELKKSFEELEFLSTTADIWTAHNRSYLGMTAHWLDPHSLEQKKAALACRRFKGRHTYDSIATELDNIHSSFSISNKITATVTDNGSNFVKAFKVTQPVQGDDSGEEDDDDDVNFVDLHDALQDMNVEEDVVTLPPHHRCASHTANLISCSDVDKWILSRPDIKAVYRSATSKCTALWSKASHSAVAAEIVDEVLERKLLVPCSTRWNSFHDAVARVCEFPIAELNTISYNFGLKAITDRGYLFLREYCTVMKPLTVALDILQGVDNCFYGTLLPTLETLISKTLDLKTGLQNLGDLPETVVKIRASISSNTLNTYSHT</sequence>